<reference evidence="3 4" key="1">
    <citation type="submission" date="2021-05" db="EMBL/GenBank/DDBJ databases">
        <title>Description of Cellulomonas sp. DKR-3 sp. nov.</title>
        <authorList>
            <person name="Dahal R.H."/>
            <person name="Chaudhary D.K."/>
        </authorList>
    </citation>
    <scope>NUCLEOTIDE SEQUENCE [LARGE SCALE GENOMIC DNA]</scope>
    <source>
        <strain evidence="3 4">DKR-3</strain>
    </source>
</reference>
<name>A0ABS5TYC9_9CELL</name>
<sequence length="122" mass="12260">MTGGGWADRLRGGADRGSVTAELAVGLPAVALLLVAVLGVGTAGVQHMRCAEAARTAARVAALGETDGEVVAAARRVAGDRADVQVSRTDGWATVTVVAELPMAGLGDVLTLEGRATAWVEP</sequence>
<feature type="domain" description="TadE-like" evidence="2">
    <location>
        <begin position="17"/>
        <end position="59"/>
    </location>
</feature>
<evidence type="ECO:0000256" key="1">
    <source>
        <dbReference type="SAM" id="Phobius"/>
    </source>
</evidence>
<dbReference type="EMBL" id="JAHBOH010000001">
    <property type="protein sequence ID" value="MBT0994154.1"/>
    <property type="molecule type" value="Genomic_DNA"/>
</dbReference>
<evidence type="ECO:0000313" key="4">
    <source>
        <dbReference type="Proteomes" id="UP000722125"/>
    </source>
</evidence>
<organism evidence="3 4">
    <name type="scientific">Cellulomonas fulva</name>
    <dbReference type="NCBI Taxonomy" id="2835530"/>
    <lineage>
        <taxon>Bacteria</taxon>
        <taxon>Bacillati</taxon>
        <taxon>Actinomycetota</taxon>
        <taxon>Actinomycetes</taxon>
        <taxon>Micrococcales</taxon>
        <taxon>Cellulomonadaceae</taxon>
        <taxon>Cellulomonas</taxon>
    </lineage>
</organism>
<keyword evidence="1" id="KW-0472">Membrane</keyword>
<gene>
    <name evidence="3" type="ORF">KIN34_07630</name>
</gene>
<keyword evidence="1" id="KW-1133">Transmembrane helix</keyword>
<comment type="caution">
    <text evidence="3">The sequence shown here is derived from an EMBL/GenBank/DDBJ whole genome shotgun (WGS) entry which is preliminary data.</text>
</comment>
<dbReference type="NCBIfam" id="NF041390">
    <property type="entry name" value="TadE_Rv3655c"/>
    <property type="match status" value="1"/>
</dbReference>
<feature type="transmembrane region" description="Helical" evidence="1">
    <location>
        <begin position="23"/>
        <end position="45"/>
    </location>
</feature>
<dbReference type="InterPro" id="IPR049790">
    <property type="entry name" value="Rv3655c/TadE"/>
</dbReference>
<keyword evidence="4" id="KW-1185">Reference proteome</keyword>
<dbReference type="InterPro" id="IPR012495">
    <property type="entry name" value="TadE-like_dom"/>
</dbReference>
<evidence type="ECO:0000259" key="2">
    <source>
        <dbReference type="Pfam" id="PF07811"/>
    </source>
</evidence>
<accession>A0ABS5TYC9</accession>
<protein>
    <submittedName>
        <fullName evidence="3">Pilus assembly protein</fullName>
    </submittedName>
</protein>
<dbReference type="Pfam" id="PF07811">
    <property type="entry name" value="TadE"/>
    <property type="match status" value="1"/>
</dbReference>
<evidence type="ECO:0000313" key="3">
    <source>
        <dbReference type="EMBL" id="MBT0994154.1"/>
    </source>
</evidence>
<dbReference type="Proteomes" id="UP000722125">
    <property type="component" value="Unassembled WGS sequence"/>
</dbReference>
<proteinExistence type="predicted"/>
<keyword evidence="1" id="KW-0812">Transmembrane</keyword>
<dbReference type="RefSeq" id="WP_214348819.1">
    <property type="nucleotide sequence ID" value="NZ_JAHBOH010000001.1"/>
</dbReference>